<dbReference type="Proteomes" id="UP000600214">
    <property type="component" value="Unassembled WGS sequence"/>
</dbReference>
<dbReference type="GO" id="GO:0016301">
    <property type="term" value="F:kinase activity"/>
    <property type="evidence" value="ECO:0007669"/>
    <property type="project" value="UniProtKB-KW"/>
</dbReference>
<dbReference type="InterPro" id="IPR002891">
    <property type="entry name" value="APS"/>
</dbReference>
<evidence type="ECO:0000313" key="9">
    <source>
        <dbReference type="EMBL" id="GGH48571.1"/>
    </source>
</evidence>
<keyword evidence="10" id="KW-1185">Reference proteome</keyword>
<dbReference type="HAMAP" id="MF_00065">
    <property type="entry name" value="Adenylyl_sulf_kinase"/>
    <property type="match status" value="1"/>
</dbReference>
<evidence type="ECO:0000256" key="5">
    <source>
        <dbReference type="ARBA" id="ARBA00022840"/>
    </source>
</evidence>
<keyword evidence="6 7" id="KW-0418">Kinase</keyword>
<name>A0ABQ1Z650_9BACT</name>
<keyword evidence="5 6" id="KW-0067">ATP-binding</keyword>
<accession>A0ABQ1Z650</accession>
<dbReference type="EC" id="2.7.1.25" evidence="2 6"/>
<reference evidence="10" key="1">
    <citation type="journal article" date="2019" name="Int. J. Syst. Evol. Microbiol.">
        <title>The Global Catalogue of Microorganisms (GCM) 10K type strain sequencing project: providing services to taxonomists for standard genome sequencing and annotation.</title>
        <authorList>
            <consortium name="The Broad Institute Genomics Platform"/>
            <consortium name="The Broad Institute Genome Sequencing Center for Infectious Disease"/>
            <person name="Wu L."/>
            <person name="Ma J."/>
        </authorList>
    </citation>
    <scope>NUCLEOTIDE SEQUENCE [LARGE SCALE GENOMIC DNA]</scope>
    <source>
        <strain evidence="10">CGMCC 1.15288</strain>
    </source>
</reference>
<feature type="binding site" evidence="6">
    <location>
        <begin position="17"/>
        <end position="24"/>
    </location>
    <ligand>
        <name>ATP</name>
        <dbReference type="ChEBI" id="CHEBI:30616"/>
    </ligand>
</feature>
<evidence type="ECO:0000256" key="4">
    <source>
        <dbReference type="ARBA" id="ARBA00022741"/>
    </source>
</evidence>
<dbReference type="InterPro" id="IPR027417">
    <property type="entry name" value="P-loop_NTPase"/>
</dbReference>
<comment type="caution">
    <text evidence="9">The sequence shown here is derived from an EMBL/GenBank/DDBJ whole genome shotgun (WGS) entry which is preliminary data.</text>
</comment>
<comment type="catalytic activity">
    <reaction evidence="1 6 7">
        <text>adenosine 5'-phosphosulfate + ATP = 3'-phosphoadenylyl sulfate + ADP + H(+)</text>
        <dbReference type="Rhea" id="RHEA:24152"/>
        <dbReference type="ChEBI" id="CHEBI:15378"/>
        <dbReference type="ChEBI" id="CHEBI:30616"/>
        <dbReference type="ChEBI" id="CHEBI:58243"/>
        <dbReference type="ChEBI" id="CHEBI:58339"/>
        <dbReference type="ChEBI" id="CHEBI:456216"/>
        <dbReference type="EC" id="2.7.1.25"/>
    </reaction>
</comment>
<evidence type="ECO:0000256" key="3">
    <source>
        <dbReference type="ARBA" id="ARBA00022679"/>
    </source>
</evidence>
<evidence type="ECO:0000259" key="8">
    <source>
        <dbReference type="Pfam" id="PF01583"/>
    </source>
</evidence>
<comment type="function">
    <text evidence="6 7">Catalyzes the synthesis of activated sulfate.</text>
</comment>
<dbReference type="PANTHER" id="PTHR42700">
    <property type="entry name" value="SULFATE ADENYLYLTRANSFERASE"/>
    <property type="match status" value="1"/>
</dbReference>
<dbReference type="CDD" id="cd02027">
    <property type="entry name" value="APSK"/>
    <property type="match status" value="1"/>
</dbReference>
<protein>
    <recommendedName>
        <fullName evidence="2 6">Adenylyl-sulfate kinase</fullName>
        <ecNumber evidence="2 6">2.7.1.25</ecNumber>
    </recommendedName>
    <alternativeName>
        <fullName evidence="6">APS kinase</fullName>
    </alternativeName>
    <alternativeName>
        <fullName evidence="6">ATP adenosine-5'-phosphosulfate 3'-phosphotransferase</fullName>
    </alternativeName>
    <alternativeName>
        <fullName evidence="6">Adenosine-5'-phosphosulfate kinase</fullName>
    </alternativeName>
</protein>
<sequence length="180" mass="20323">MRQSNLDQNGLVIWLEGLSGAGKSTIATGLEEKLNANGFFTFVMDGDLIRSNINKDLTFTEADRSENIRRVLEISKMLVQKKIVVICSFITPLQRQRNRNRIELGEKYFEVFVDCPVAICESRDVKGLYQKARNNEIGNFTGINADFESPTSPDLVLNSATQSPGQCIDRLYDFIFPHIV</sequence>
<evidence type="ECO:0000313" key="10">
    <source>
        <dbReference type="Proteomes" id="UP000600214"/>
    </source>
</evidence>
<evidence type="ECO:0000256" key="2">
    <source>
        <dbReference type="ARBA" id="ARBA00012121"/>
    </source>
</evidence>
<dbReference type="PANTHER" id="PTHR42700:SF1">
    <property type="entry name" value="SULFATE ADENYLYLTRANSFERASE"/>
    <property type="match status" value="1"/>
</dbReference>
<dbReference type="Gene3D" id="3.40.50.300">
    <property type="entry name" value="P-loop containing nucleotide triphosphate hydrolases"/>
    <property type="match status" value="1"/>
</dbReference>
<dbReference type="EMBL" id="BMIA01000004">
    <property type="protein sequence ID" value="GGH48571.1"/>
    <property type="molecule type" value="Genomic_DNA"/>
</dbReference>
<evidence type="ECO:0000256" key="7">
    <source>
        <dbReference type="RuleBase" id="RU004347"/>
    </source>
</evidence>
<dbReference type="NCBIfam" id="NF003013">
    <property type="entry name" value="PRK03846.1"/>
    <property type="match status" value="1"/>
</dbReference>
<feature type="domain" description="APS kinase" evidence="8">
    <location>
        <begin position="10"/>
        <end position="157"/>
    </location>
</feature>
<keyword evidence="3 6" id="KW-0808">Transferase</keyword>
<dbReference type="InterPro" id="IPR059117">
    <property type="entry name" value="APS_kinase_dom"/>
</dbReference>
<comment type="caution">
    <text evidence="6">Lacks conserved residue(s) required for the propagation of feature annotation.</text>
</comment>
<organism evidence="9 10">
    <name type="scientific">Dyadobacter endophyticus</name>
    <dbReference type="NCBI Taxonomy" id="1749036"/>
    <lineage>
        <taxon>Bacteria</taxon>
        <taxon>Pseudomonadati</taxon>
        <taxon>Bacteroidota</taxon>
        <taxon>Cytophagia</taxon>
        <taxon>Cytophagales</taxon>
        <taxon>Spirosomataceae</taxon>
        <taxon>Dyadobacter</taxon>
    </lineage>
</organism>
<dbReference type="SUPFAM" id="SSF52540">
    <property type="entry name" value="P-loop containing nucleoside triphosphate hydrolases"/>
    <property type="match status" value="1"/>
</dbReference>
<dbReference type="NCBIfam" id="TIGR00455">
    <property type="entry name" value="apsK"/>
    <property type="match status" value="1"/>
</dbReference>
<keyword evidence="4 6" id="KW-0547">Nucleotide-binding</keyword>
<gene>
    <name evidence="6 9" type="primary">cysC</name>
    <name evidence="9" type="ORF">GCM10007423_49880</name>
</gene>
<keyword evidence="6" id="KW-0597">Phosphoprotein</keyword>
<comment type="similarity">
    <text evidence="6 7">Belongs to the APS kinase family.</text>
</comment>
<evidence type="ECO:0000256" key="1">
    <source>
        <dbReference type="ARBA" id="ARBA00001823"/>
    </source>
</evidence>
<dbReference type="RefSeq" id="WP_188937535.1">
    <property type="nucleotide sequence ID" value="NZ_BMIA01000004.1"/>
</dbReference>
<dbReference type="InterPro" id="IPR050512">
    <property type="entry name" value="Sulf_AdTrans/APS_kinase"/>
</dbReference>
<comment type="pathway">
    <text evidence="6 7">Sulfur metabolism; hydrogen sulfide biosynthesis; sulfite from sulfate: step 2/3.</text>
</comment>
<dbReference type="Pfam" id="PF01583">
    <property type="entry name" value="APS_kinase"/>
    <property type="match status" value="1"/>
</dbReference>
<evidence type="ECO:0000256" key="6">
    <source>
        <dbReference type="HAMAP-Rule" id="MF_00065"/>
    </source>
</evidence>
<proteinExistence type="inferred from homology"/>